<organism evidence="2 3">
    <name type="scientific">Vibrio vulnificus (strain CMCP6)</name>
    <dbReference type="NCBI Taxonomy" id="216895"/>
    <lineage>
        <taxon>Bacteria</taxon>
        <taxon>Pseudomonadati</taxon>
        <taxon>Pseudomonadota</taxon>
        <taxon>Gammaproteobacteria</taxon>
        <taxon>Vibrionales</taxon>
        <taxon>Vibrionaceae</taxon>
        <taxon>Vibrio</taxon>
    </lineage>
</organism>
<sequence>MSINVIAKRLEYGADLKRAIANIVTEHNITAGSIAACTGCLSEVKLRLAGAQSEFQQKACFEIVAITATLTPEHQHVHLAIADEHGRVYGGHLLEGCLVDTTVEVIVHAYPALYFERAWDEKTGYTELVIKQ</sequence>
<dbReference type="Proteomes" id="UP000002275">
    <property type="component" value="Chromosome II"/>
</dbReference>
<evidence type="ECO:0000313" key="3">
    <source>
        <dbReference type="Proteomes" id="UP000002275"/>
    </source>
</evidence>
<keyword evidence="2" id="KW-0238">DNA-binding</keyword>
<evidence type="ECO:0000313" key="2">
    <source>
        <dbReference type="EMBL" id="AAO07403.1"/>
    </source>
</evidence>
<reference evidence="2 3" key="3">
    <citation type="journal article" date="2011" name="Mol. Syst. Biol.">
        <title>Integrative genome-scale metabolic analysis of Vibrio vulnificus for drug targeting and discovery.</title>
        <authorList>
            <person name="Kim H.U."/>
            <person name="Kim S.Y."/>
            <person name="Jeong H."/>
            <person name="Kim T.Y."/>
            <person name="Kim J.J."/>
            <person name="Choy H.E."/>
            <person name="Yi K.Y."/>
            <person name="Rhee J.H."/>
            <person name="Lee S.Y."/>
        </authorList>
    </citation>
    <scope>NUCLEOTIDE SEQUENCE [LARGE SCALE GENOMIC DNA]</scope>
    <source>
        <strain evidence="2 3">CMCP6</strain>
    </source>
</reference>
<dbReference type="Pfam" id="PF03479">
    <property type="entry name" value="PCC"/>
    <property type="match status" value="1"/>
</dbReference>
<reference evidence="3" key="1">
    <citation type="submission" date="2002-12" db="EMBL/GenBank/DDBJ databases">
        <title>Complete genome sequence of Vibrio vulnificus CMCP6.</title>
        <authorList>
            <person name="Rhee J.H."/>
            <person name="Kim S.Y."/>
            <person name="Chung S.S."/>
            <person name="Kim J.J."/>
            <person name="Moon Y.H."/>
            <person name="Jeong H."/>
            <person name="Choy H.E."/>
        </authorList>
    </citation>
    <scope>NUCLEOTIDE SEQUENCE [LARGE SCALE GENOMIC DNA]</scope>
    <source>
        <strain evidence="3">CMCP6</strain>
    </source>
</reference>
<protein>
    <submittedName>
        <fullName evidence="2">Predicted DNA-binding protein</fullName>
    </submittedName>
</protein>
<dbReference type="RefSeq" id="WP_011081403.1">
    <property type="nucleotide sequence ID" value="NC_004460.2"/>
</dbReference>
<feature type="domain" description="PPC" evidence="1">
    <location>
        <begin position="1"/>
        <end position="131"/>
    </location>
</feature>
<proteinExistence type="predicted"/>
<dbReference type="InterPro" id="IPR005175">
    <property type="entry name" value="PPC_dom"/>
</dbReference>
<dbReference type="PANTHER" id="PTHR34988">
    <property type="entry name" value="PROTEIN, PUTATIVE-RELATED"/>
    <property type="match status" value="1"/>
</dbReference>
<dbReference type="SUPFAM" id="SSF117856">
    <property type="entry name" value="AF0104/ALDC/Ptd012-like"/>
    <property type="match status" value="1"/>
</dbReference>
<dbReference type="GO" id="GO:0003677">
    <property type="term" value="F:DNA binding"/>
    <property type="evidence" value="ECO:0007669"/>
    <property type="project" value="UniProtKB-KW"/>
</dbReference>
<dbReference type="PANTHER" id="PTHR34988:SF1">
    <property type="entry name" value="DNA-BINDING PROTEIN"/>
    <property type="match status" value="1"/>
</dbReference>
<dbReference type="PROSITE" id="PS51742">
    <property type="entry name" value="PPC"/>
    <property type="match status" value="1"/>
</dbReference>
<evidence type="ECO:0000259" key="1">
    <source>
        <dbReference type="PROSITE" id="PS51742"/>
    </source>
</evidence>
<gene>
    <name evidence="2" type="ordered locus">VV2_0449</name>
</gene>
<dbReference type="Gene3D" id="3.30.1330.80">
    <property type="entry name" value="Hypothetical protein, similar to alpha- acetolactate decarboxylase, domain 2"/>
    <property type="match status" value="1"/>
</dbReference>
<dbReference type="AlphaFoldDB" id="A0A3Q0KY26"/>
<dbReference type="KEGG" id="vvu:VV2_0449"/>
<name>A0A3Q0KY26_VIBVU</name>
<accession>A0A3Q0KY26</accession>
<dbReference type="CDD" id="cd11378">
    <property type="entry name" value="DUF296"/>
    <property type="match status" value="1"/>
</dbReference>
<dbReference type="EMBL" id="AE016796">
    <property type="protein sequence ID" value="AAO07403.1"/>
    <property type="molecule type" value="Genomic_DNA"/>
</dbReference>
<reference evidence="2 3" key="2">
    <citation type="journal article" date="2003" name="Infect. Immun.">
        <title>Characterization and pathogenic significance of Vibrio vulnificus antigens preferentially expressed in septicemic patients.</title>
        <authorList>
            <person name="Kim Y.R."/>
            <person name="Lee S.E."/>
            <person name="Kim C.M."/>
            <person name="Kim S.Y."/>
            <person name="Shin E.K."/>
            <person name="Shin D.H."/>
            <person name="Chung S.S."/>
            <person name="Choy H.E."/>
            <person name="Progulske-Fox A."/>
            <person name="Hillman J.D."/>
            <person name="Handfield M."/>
            <person name="Rhee J.H."/>
        </authorList>
    </citation>
    <scope>NUCLEOTIDE SEQUENCE [LARGE SCALE GENOMIC DNA]</scope>
    <source>
        <strain evidence="2 3">CMCP6</strain>
    </source>
</reference>